<dbReference type="InterPro" id="IPR002885">
    <property type="entry name" value="PPR_rpt"/>
</dbReference>
<keyword evidence="4" id="KW-1185">Reference proteome</keyword>
<evidence type="ECO:0000313" key="3">
    <source>
        <dbReference type="EMBL" id="KAK4775263.1"/>
    </source>
</evidence>
<proteinExistence type="predicted"/>
<sequence length="521" mass="58581">MVQRTAVTWTIMIGGYLQWRRAHEAFGLFLEMQRSDAGPDHVTFATLVSGFDSAEMECHLVQIHALVAKLGFDAAQIVSNALVSSYCKTGFVTLARQLFEDMPERDAVSFNALISGYSNEWLFDEAIGLFLKLLESGFRPSEYSFASALAAGAGLGELTFGQQIHGFVIKSNFLWNVFLGNAFLDFYSKSDQIHEARKLFEDMPELDGVSYNILITGYTWAGEVKTCKEMFHRLQSTRFDRQHYPFAPLLSLAASNGHLEMGRQIHTQAIVTSADSETQVENSLLDMYAKCGRFTEAEILFTSLPHKTSVPCTALISAYVHNGLHEEALQQFIRMIRDDVCPDQATFASVLKACATLASPSLGNQMMSRMPYTPDEIMWVSILNSCRIHRNHELAMKAEAALFTMEKLRDAGPHVNLANIYAALDRWDDVARVKSALRERGIKKVLACSWVEVKHRTHVFVSNDHNHPQIEQIRRELSELEGKMQQEGYKPDPSCALHNVDEEIRIARIPMSSSCHLKKGT</sequence>
<keyword evidence="1" id="KW-0677">Repeat</keyword>
<dbReference type="InterPro" id="IPR046960">
    <property type="entry name" value="PPR_At4g14850-like_plant"/>
</dbReference>
<dbReference type="Pfam" id="PF20430">
    <property type="entry name" value="Eplus_motif"/>
    <property type="match status" value="1"/>
</dbReference>
<dbReference type="Proteomes" id="UP001346149">
    <property type="component" value="Unassembled WGS sequence"/>
</dbReference>
<dbReference type="PANTHER" id="PTHR47926:SF347">
    <property type="entry name" value="PENTATRICOPEPTIDE REPEAT-CONTAINING PROTEIN"/>
    <property type="match status" value="1"/>
</dbReference>
<evidence type="ECO:0000256" key="2">
    <source>
        <dbReference type="PROSITE-ProRule" id="PRU00708"/>
    </source>
</evidence>
<evidence type="ECO:0000256" key="1">
    <source>
        <dbReference type="ARBA" id="ARBA00022737"/>
    </source>
</evidence>
<feature type="repeat" description="PPR" evidence="2">
    <location>
        <begin position="106"/>
        <end position="140"/>
    </location>
</feature>
<protein>
    <recommendedName>
        <fullName evidence="5">Pentatricopeptide repeat-containing protein</fullName>
    </recommendedName>
</protein>
<reference evidence="3 4" key="1">
    <citation type="journal article" date="2023" name="Hortic Res">
        <title>Pangenome of water caltrop reveals structural variations and asymmetric subgenome divergence after allopolyploidization.</title>
        <authorList>
            <person name="Zhang X."/>
            <person name="Chen Y."/>
            <person name="Wang L."/>
            <person name="Yuan Y."/>
            <person name="Fang M."/>
            <person name="Shi L."/>
            <person name="Lu R."/>
            <person name="Comes H.P."/>
            <person name="Ma Y."/>
            <person name="Chen Y."/>
            <person name="Huang G."/>
            <person name="Zhou Y."/>
            <person name="Zheng Z."/>
            <person name="Qiu Y."/>
        </authorList>
    </citation>
    <scope>NUCLEOTIDE SEQUENCE [LARGE SCALE GENOMIC DNA]</scope>
    <source>
        <strain evidence="3">F231</strain>
    </source>
</reference>
<dbReference type="Pfam" id="PF13041">
    <property type="entry name" value="PPR_2"/>
    <property type="match status" value="3"/>
</dbReference>
<dbReference type="InterPro" id="IPR011990">
    <property type="entry name" value="TPR-like_helical_dom_sf"/>
</dbReference>
<feature type="repeat" description="PPR" evidence="2">
    <location>
        <begin position="308"/>
        <end position="342"/>
    </location>
</feature>
<dbReference type="AlphaFoldDB" id="A0AAN7QTU1"/>
<dbReference type="Pfam" id="PF01535">
    <property type="entry name" value="PPR"/>
    <property type="match status" value="4"/>
</dbReference>
<dbReference type="Pfam" id="PF20431">
    <property type="entry name" value="E_motif"/>
    <property type="match status" value="1"/>
</dbReference>
<dbReference type="FunFam" id="1.25.40.10:FF:000227">
    <property type="entry name" value="Pentatricopeptide repeat-containing protein At3g13880"/>
    <property type="match status" value="1"/>
</dbReference>
<dbReference type="PROSITE" id="PS51375">
    <property type="entry name" value="PPR"/>
    <property type="match status" value="4"/>
</dbReference>
<dbReference type="NCBIfam" id="TIGR00756">
    <property type="entry name" value="PPR"/>
    <property type="match status" value="4"/>
</dbReference>
<dbReference type="PANTHER" id="PTHR47926">
    <property type="entry name" value="PENTATRICOPEPTIDE REPEAT-CONTAINING PROTEIN"/>
    <property type="match status" value="1"/>
</dbReference>
<evidence type="ECO:0000313" key="4">
    <source>
        <dbReference type="Proteomes" id="UP001346149"/>
    </source>
</evidence>
<evidence type="ECO:0008006" key="5">
    <source>
        <dbReference type="Google" id="ProtNLM"/>
    </source>
</evidence>
<dbReference type="InterPro" id="IPR046849">
    <property type="entry name" value="E2_motif"/>
</dbReference>
<organism evidence="3 4">
    <name type="scientific">Trapa natans</name>
    <name type="common">Water chestnut</name>
    <dbReference type="NCBI Taxonomy" id="22666"/>
    <lineage>
        <taxon>Eukaryota</taxon>
        <taxon>Viridiplantae</taxon>
        <taxon>Streptophyta</taxon>
        <taxon>Embryophyta</taxon>
        <taxon>Tracheophyta</taxon>
        <taxon>Spermatophyta</taxon>
        <taxon>Magnoliopsida</taxon>
        <taxon>eudicotyledons</taxon>
        <taxon>Gunneridae</taxon>
        <taxon>Pentapetalae</taxon>
        <taxon>rosids</taxon>
        <taxon>malvids</taxon>
        <taxon>Myrtales</taxon>
        <taxon>Lythraceae</taxon>
        <taxon>Trapa</taxon>
    </lineage>
</organism>
<gene>
    <name evidence="3" type="ORF">SAY86_010198</name>
</gene>
<dbReference type="EMBL" id="JAXQNO010000019">
    <property type="protein sequence ID" value="KAK4775263.1"/>
    <property type="molecule type" value="Genomic_DNA"/>
</dbReference>
<feature type="repeat" description="PPR" evidence="2">
    <location>
        <begin position="207"/>
        <end position="241"/>
    </location>
</feature>
<comment type="caution">
    <text evidence="3">The sequence shown here is derived from an EMBL/GenBank/DDBJ whole genome shotgun (WGS) entry which is preliminary data.</text>
</comment>
<name>A0AAN7QTU1_TRANT</name>
<feature type="repeat" description="PPR" evidence="2">
    <location>
        <begin position="5"/>
        <end position="39"/>
    </location>
</feature>
<dbReference type="GO" id="GO:0009451">
    <property type="term" value="P:RNA modification"/>
    <property type="evidence" value="ECO:0007669"/>
    <property type="project" value="InterPro"/>
</dbReference>
<dbReference type="Gene3D" id="1.25.40.10">
    <property type="entry name" value="Tetratricopeptide repeat domain"/>
    <property type="match status" value="4"/>
</dbReference>
<dbReference type="GO" id="GO:0003723">
    <property type="term" value="F:RNA binding"/>
    <property type="evidence" value="ECO:0007669"/>
    <property type="project" value="InterPro"/>
</dbReference>
<accession>A0AAN7QTU1</accession>
<dbReference type="InterPro" id="IPR046848">
    <property type="entry name" value="E_motif"/>
</dbReference>